<keyword evidence="7" id="KW-1185">Reference proteome</keyword>
<evidence type="ECO:0000259" key="4">
    <source>
        <dbReference type="Pfam" id="PF12859"/>
    </source>
</evidence>
<name>A0AA86VUA9_9FABA</name>
<dbReference type="Pfam" id="PF20518">
    <property type="entry name" value="Apc1_MidN"/>
    <property type="match status" value="1"/>
</dbReference>
<dbReference type="GO" id="GO:0005680">
    <property type="term" value="C:anaphase-promoting complex"/>
    <property type="evidence" value="ECO:0007669"/>
    <property type="project" value="InterPro"/>
</dbReference>
<evidence type="ECO:0000256" key="3">
    <source>
        <dbReference type="ARBA" id="ARBA00023306"/>
    </source>
</evidence>
<dbReference type="InterPro" id="IPR049255">
    <property type="entry name" value="Apc1_N"/>
</dbReference>
<keyword evidence="1" id="KW-0132">Cell division</keyword>
<dbReference type="Gramene" id="rna-AYBTSS11_LOCUS23031">
    <property type="protein sequence ID" value="CAJ1971034.1"/>
    <property type="gene ID" value="gene-AYBTSS11_LOCUS23031"/>
</dbReference>
<feature type="domain" description="Anaphase-promoting complex subunit 1 N-terminal" evidence="4">
    <location>
        <begin position="305"/>
        <end position="514"/>
    </location>
</feature>
<accession>A0AA86VUA9</accession>
<feature type="domain" description="Anaphase-promoting complex subunit 1 middle" evidence="5">
    <location>
        <begin position="529"/>
        <end position="793"/>
    </location>
</feature>
<evidence type="ECO:0000313" key="7">
    <source>
        <dbReference type="Proteomes" id="UP001189624"/>
    </source>
</evidence>
<dbReference type="GO" id="GO:0051301">
    <property type="term" value="P:cell division"/>
    <property type="evidence" value="ECO:0007669"/>
    <property type="project" value="UniProtKB-KW"/>
</dbReference>
<organism evidence="6 7">
    <name type="scientific">Sphenostylis stenocarpa</name>
    <dbReference type="NCBI Taxonomy" id="92480"/>
    <lineage>
        <taxon>Eukaryota</taxon>
        <taxon>Viridiplantae</taxon>
        <taxon>Streptophyta</taxon>
        <taxon>Embryophyta</taxon>
        <taxon>Tracheophyta</taxon>
        <taxon>Spermatophyta</taxon>
        <taxon>Magnoliopsida</taxon>
        <taxon>eudicotyledons</taxon>
        <taxon>Gunneridae</taxon>
        <taxon>Pentapetalae</taxon>
        <taxon>rosids</taxon>
        <taxon>fabids</taxon>
        <taxon>Fabales</taxon>
        <taxon>Fabaceae</taxon>
        <taxon>Papilionoideae</taxon>
        <taxon>50 kb inversion clade</taxon>
        <taxon>NPAAA clade</taxon>
        <taxon>indigoferoid/millettioid clade</taxon>
        <taxon>Phaseoleae</taxon>
        <taxon>Sphenostylis</taxon>
    </lineage>
</organism>
<dbReference type="PANTHER" id="PTHR12827">
    <property type="entry name" value="MEIOTIC CHECKPOINT REGULATOR TSG24 FAMILY MEMBER"/>
    <property type="match status" value="1"/>
</dbReference>
<evidence type="ECO:0000256" key="1">
    <source>
        <dbReference type="ARBA" id="ARBA00022618"/>
    </source>
</evidence>
<evidence type="ECO:0008006" key="8">
    <source>
        <dbReference type="Google" id="ProtNLM"/>
    </source>
</evidence>
<evidence type="ECO:0000259" key="5">
    <source>
        <dbReference type="Pfam" id="PF20518"/>
    </source>
</evidence>
<dbReference type="GO" id="GO:0070979">
    <property type="term" value="P:protein K11-linked ubiquitination"/>
    <property type="evidence" value="ECO:0007669"/>
    <property type="project" value="TreeGrafter"/>
</dbReference>
<dbReference type="PANTHER" id="PTHR12827:SF3">
    <property type="entry name" value="ANAPHASE-PROMOTING COMPLEX SUBUNIT 1"/>
    <property type="match status" value="1"/>
</dbReference>
<dbReference type="GO" id="GO:0031145">
    <property type="term" value="P:anaphase-promoting complex-dependent catabolic process"/>
    <property type="evidence" value="ECO:0007669"/>
    <property type="project" value="TreeGrafter"/>
</dbReference>
<reference evidence="6" key="1">
    <citation type="submission" date="2023-10" db="EMBL/GenBank/DDBJ databases">
        <authorList>
            <person name="Domelevo Entfellner J.-B."/>
        </authorList>
    </citation>
    <scope>NUCLEOTIDE SEQUENCE</scope>
</reference>
<evidence type="ECO:0000256" key="2">
    <source>
        <dbReference type="ARBA" id="ARBA00022776"/>
    </source>
</evidence>
<gene>
    <name evidence="6" type="ORF">AYBTSS11_LOCUS23031</name>
</gene>
<dbReference type="Pfam" id="PF12859">
    <property type="entry name" value="ANAPC1"/>
    <property type="match status" value="1"/>
</dbReference>
<sequence length="888" mass="98570">MSIGVRCLTVLGEFKPFGLIAEALDGKPPDTVTDKYGYFLFDPEIARDRDAEDDFDDVSLAPSNRGDHELFIRGNRIIWSTGEVVSLPLPRTITSIWPLPFGLLLQQEVEANMQSRVPFSSTSPLLSTRDMLLSASNHIQKGEGTSVSSHLILLDPLDEHRPTFIEERGKLNMMKEYDEKTIWTSDQVPLMASYNKGKMQHSLWVAEIVNSTIDEESTSSLLPVDPMSVLPKHLSFRKIWHGKGAQIAAFVVGAIVRAIARVAAGTVTGAGIFILVRVVLGASFLSAIDAIKVLTSIQDALKDENGVFMATDDDATPVVCFFHQEQRKLLSVSLQIVEINNDIVFDIKPDMGWNIHAIAASPVTVTRPRVKVGLLPYSDIMVLAPENVLLLYSGKQCLCKYVLPSCLNKDKILHDLDMSEESSLPNDLKITGLADAVEGRVNVIVNNRQIFRCALRESPSSTLANDCITALAEGLRSSFYRHLLGLLWKDGDPAHQSEAKSVVDSEWDSFCHVIMEICRKNKNICQKGSDSVEHSAWNFLVSSNFHYNFCKVNSIFEVPCAVSLNQRESNLPRSFVDSTQSSEEAFYTDLLRESMESLHGLYESLKLDNLRKRDLELLSVLLCNIAEFLVEENYLDHYVRDFPGLSKKFLKSGMFISPKICPSLFRWFENCLQYGCNYANINDVPALVCKEGSSVVSIARKVVCFYSILSGAKLLGKKLSTGVYCNITIGSHSSKEELTVLAMVGERFGLQQLDSLPSGVSLPLRHALDKCRDSPPNDWPAAAYVLLGRQDLAMSTLARECKYRGIEAPTNVNVISMSTPYMLNLHPVTISSTISDAIGLEGTKFEDADSVDGSMTDGMEHIFNSSTQLRYGRDLRLNEVGYVTSQLI</sequence>
<dbReference type="EMBL" id="OY731405">
    <property type="protein sequence ID" value="CAJ1971034.1"/>
    <property type="molecule type" value="Genomic_DNA"/>
</dbReference>
<protein>
    <recommendedName>
        <fullName evidence="8">Anaphase-promoting complex subunit 1</fullName>
    </recommendedName>
</protein>
<dbReference type="GO" id="GO:0060090">
    <property type="term" value="F:molecular adaptor activity"/>
    <property type="evidence" value="ECO:0007669"/>
    <property type="project" value="TreeGrafter"/>
</dbReference>
<dbReference type="AlphaFoldDB" id="A0AA86VUA9"/>
<keyword evidence="2" id="KW-0498">Mitosis</keyword>
<proteinExistence type="predicted"/>
<dbReference type="GO" id="GO:0007091">
    <property type="term" value="P:metaphase/anaphase transition of mitotic cell cycle"/>
    <property type="evidence" value="ECO:0007669"/>
    <property type="project" value="TreeGrafter"/>
</dbReference>
<dbReference type="InterPro" id="IPR046794">
    <property type="entry name" value="Apc1_MidN"/>
</dbReference>
<keyword evidence="3" id="KW-0131">Cell cycle</keyword>
<evidence type="ECO:0000313" key="6">
    <source>
        <dbReference type="EMBL" id="CAJ1971034.1"/>
    </source>
</evidence>
<dbReference type="Proteomes" id="UP001189624">
    <property type="component" value="Chromosome 8"/>
</dbReference>
<dbReference type="InterPro" id="IPR024990">
    <property type="entry name" value="Apc1"/>
</dbReference>